<gene>
    <name evidence="2" type="ORF">STAT_060</name>
</gene>
<dbReference type="PANTHER" id="PTHR40394">
    <property type="entry name" value="LIPOPROTEIN-RELATED"/>
    <property type="match status" value="1"/>
</dbReference>
<organism evidence="2 3">
    <name type="scientific">Blattabacterium cuenoti STAT</name>
    <dbReference type="NCBI Taxonomy" id="1457030"/>
    <lineage>
        <taxon>Bacteria</taxon>
        <taxon>Pseudomonadati</taxon>
        <taxon>Bacteroidota</taxon>
        <taxon>Flavobacteriia</taxon>
        <taxon>Flavobacteriales</taxon>
        <taxon>Blattabacteriaceae</taxon>
        <taxon>Blattabacterium</taxon>
    </lineage>
</organism>
<dbReference type="Pfam" id="PF11821">
    <property type="entry name" value="ActD"/>
    <property type="match status" value="1"/>
</dbReference>
<feature type="transmembrane region" description="Helical" evidence="1">
    <location>
        <begin position="99"/>
        <end position="122"/>
    </location>
</feature>
<dbReference type="EMBL" id="AP014608">
    <property type="protein sequence ID" value="BBA17003.1"/>
    <property type="molecule type" value="Genomic_DNA"/>
</dbReference>
<keyword evidence="1" id="KW-0812">Transmembrane</keyword>
<sequence>MKNICYVRALYDNDHTLINNIKIIQNHNYNIYEVYSPFPIHNLTKVLKLKNTNLSFLSFIYGLLGFFIACVLTWYTMIWDWPQNIGGKPSFSWIINLPSFIPVIFEFSIFFSAHFMCITYLIQCGLYPGRVSKNPDLRTTDNMFLIEIHTEKHIKKLVNLLKKNGAIEVSIKNYKSN</sequence>
<dbReference type="Proteomes" id="UP000263619">
    <property type="component" value="Chromosome"/>
</dbReference>
<dbReference type="InterPro" id="IPR021776">
    <property type="entry name" value="ActD"/>
</dbReference>
<dbReference type="AlphaFoldDB" id="A0A224AHY7"/>
<evidence type="ECO:0000256" key="1">
    <source>
        <dbReference type="SAM" id="Phobius"/>
    </source>
</evidence>
<dbReference type="RefSeq" id="WP_119305302.1">
    <property type="nucleotide sequence ID" value="NZ_AP014608.1"/>
</dbReference>
<protein>
    <recommendedName>
        <fullName evidence="4">DUF3341 domain-containing protein</fullName>
    </recommendedName>
</protein>
<feature type="transmembrane region" description="Helical" evidence="1">
    <location>
        <begin position="54"/>
        <end position="79"/>
    </location>
</feature>
<evidence type="ECO:0008006" key="4">
    <source>
        <dbReference type="Google" id="ProtNLM"/>
    </source>
</evidence>
<accession>A0A224AHY7</accession>
<proteinExistence type="predicted"/>
<dbReference type="PANTHER" id="PTHR40394:SF2">
    <property type="entry name" value="QUINOL:CYTOCHROME C OXIDOREDUCTASE MEMBRANE PROTEIN"/>
    <property type="match status" value="1"/>
</dbReference>
<keyword evidence="3" id="KW-1185">Reference proteome</keyword>
<dbReference type="OrthoDB" id="9792475at2"/>
<reference evidence="2 3" key="1">
    <citation type="submission" date="2014-06" db="EMBL/GenBank/DDBJ databases">
        <title>Genome sequence of the intracellular symbiont Blattabacterium cuenoti, strain STAT from the wood feeding cockroach Salganea taiwanensis taiwanensis.</title>
        <authorList>
            <person name="Kinjo Y."/>
            <person name="Ohkuma M."/>
            <person name="Tokuda G."/>
        </authorList>
    </citation>
    <scope>NUCLEOTIDE SEQUENCE [LARGE SCALE GENOMIC DNA]</scope>
    <source>
        <strain evidence="2 3">STAT</strain>
    </source>
</reference>
<keyword evidence="1" id="KW-1133">Transmembrane helix</keyword>
<evidence type="ECO:0000313" key="3">
    <source>
        <dbReference type="Proteomes" id="UP000263619"/>
    </source>
</evidence>
<name>A0A224AHY7_9FLAO</name>
<keyword evidence="1" id="KW-0472">Membrane</keyword>
<evidence type="ECO:0000313" key="2">
    <source>
        <dbReference type="EMBL" id="BBA17003.1"/>
    </source>
</evidence>